<dbReference type="SUPFAM" id="SSF51126">
    <property type="entry name" value="Pectin lyase-like"/>
    <property type="match status" value="1"/>
</dbReference>
<organism evidence="8">
    <name type="scientific">Deinococcus sonorensis KR-87</name>
    <dbReference type="NCBI Taxonomy" id="694439"/>
    <lineage>
        <taxon>Bacteria</taxon>
        <taxon>Thermotogati</taxon>
        <taxon>Deinococcota</taxon>
        <taxon>Deinococci</taxon>
        <taxon>Deinococcales</taxon>
        <taxon>Deinococcaceae</taxon>
        <taxon>Deinococcus</taxon>
    </lineage>
</organism>
<dbReference type="InterPro" id="IPR055401">
    <property type="entry name" value="CEMIP_beta-hel_dom"/>
</dbReference>
<dbReference type="PANTHER" id="PTHR46769">
    <property type="entry name" value="POLYCYSTIC KIDNEY AND HEPATIC DISEASE 1 (AUTOSOMAL RECESSIVE)-LIKE 1"/>
    <property type="match status" value="1"/>
</dbReference>
<evidence type="ECO:0000256" key="4">
    <source>
        <dbReference type="ARBA" id="ARBA00023180"/>
    </source>
</evidence>
<dbReference type="GO" id="GO:0005886">
    <property type="term" value="C:plasma membrane"/>
    <property type="evidence" value="ECO:0007669"/>
    <property type="project" value="UniProtKB-SubCell"/>
</dbReference>
<dbReference type="InterPro" id="IPR012334">
    <property type="entry name" value="Pectin_lyas_fold"/>
</dbReference>
<keyword evidence="2" id="KW-1003">Cell membrane</keyword>
<feature type="compositionally biased region" description="Low complexity" evidence="5">
    <location>
        <begin position="25"/>
        <end position="42"/>
    </location>
</feature>
<reference evidence="8" key="1">
    <citation type="submission" date="2024-06" db="EMBL/GenBank/DDBJ databases">
        <title>Draft Genome Sequence of Deinococcus sonorensis Type Strain KR-87, a Biofilm Producing Representative of the Genus Deinococcus.</title>
        <authorList>
            <person name="Boren L.S."/>
            <person name="Grosso R.A."/>
            <person name="Hugenberg-Cox A.N."/>
            <person name="Hill J.T.E."/>
            <person name="Albert C.M."/>
            <person name="Tuohy J.M."/>
        </authorList>
    </citation>
    <scope>NUCLEOTIDE SEQUENCE</scope>
    <source>
        <strain evidence="8">KR-87</strain>
    </source>
</reference>
<feature type="domain" description="G8" evidence="7">
    <location>
        <begin position="58"/>
        <end position="176"/>
    </location>
</feature>
<dbReference type="InterPro" id="IPR011050">
    <property type="entry name" value="Pectin_lyase_fold/virulence"/>
</dbReference>
<keyword evidence="3 6" id="KW-0732">Signal</keyword>
<evidence type="ECO:0000313" key="8">
    <source>
        <dbReference type="EMBL" id="XBV85618.1"/>
    </source>
</evidence>
<evidence type="ECO:0000256" key="3">
    <source>
        <dbReference type="ARBA" id="ARBA00022729"/>
    </source>
</evidence>
<dbReference type="PROSITE" id="PS51257">
    <property type="entry name" value="PROKAR_LIPOPROTEIN"/>
    <property type="match status" value="1"/>
</dbReference>
<dbReference type="SMART" id="SM01225">
    <property type="entry name" value="G8"/>
    <property type="match status" value="1"/>
</dbReference>
<dbReference type="PANTHER" id="PTHR46769:SF2">
    <property type="entry name" value="FIBROCYSTIN-L ISOFORM 2 PRECURSOR-RELATED"/>
    <property type="match status" value="1"/>
</dbReference>
<dbReference type="Pfam" id="PF10162">
    <property type="entry name" value="G8"/>
    <property type="match status" value="1"/>
</dbReference>
<evidence type="ECO:0000256" key="2">
    <source>
        <dbReference type="ARBA" id="ARBA00022475"/>
    </source>
</evidence>
<evidence type="ECO:0000256" key="6">
    <source>
        <dbReference type="SAM" id="SignalP"/>
    </source>
</evidence>
<feature type="chain" id="PRO_5043672346" evidence="6">
    <location>
        <begin position="30"/>
        <end position="835"/>
    </location>
</feature>
<dbReference type="EMBL" id="CP158299">
    <property type="protein sequence ID" value="XBV85618.1"/>
    <property type="molecule type" value="Genomic_DNA"/>
</dbReference>
<dbReference type="PROSITE" id="PS51484">
    <property type="entry name" value="G8"/>
    <property type="match status" value="1"/>
</dbReference>
<dbReference type="Gene3D" id="2.160.20.10">
    <property type="entry name" value="Single-stranded right-handed beta-helix, Pectin lyase-like"/>
    <property type="match status" value="1"/>
</dbReference>
<dbReference type="InterPro" id="IPR052387">
    <property type="entry name" value="Fibrocystin"/>
</dbReference>
<feature type="signal peptide" evidence="6">
    <location>
        <begin position="1"/>
        <end position="29"/>
    </location>
</feature>
<keyword evidence="4" id="KW-0325">Glycoprotein</keyword>
<accession>A0AAU7UCE3</accession>
<proteinExistence type="predicted"/>
<comment type="subcellular location">
    <subcellularLocation>
        <location evidence="1">Cell membrane</location>
    </subcellularLocation>
</comment>
<feature type="region of interest" description="Disordered" evidence="5">
    <location>
        <begin position="25"/>
        <end position="51"/>
    </location>
</feature>
<sequence length="835" mass="88707">MKPTFMPPLLLLSLVLAACGGAASGPAPAGPGTSVGVATPSTPAAPLPTPTLRWSDPASWPNRHVPLEGDSVTVPEGQAMLLDVSPPALRSLTVPAGSALMFADQDLTLRTDWILLHGTLAVGSEARPYVHRAVIELTDTVPDENVMGMGDRLIGVMGGRLDLHGEARTSWTRLAQTARTGSTTLTVQDAPDWRPGDLLALATTDFDSAQTETVAVRSVQGRVVTLAQPLRFTHWGTPEQIGGQTVTEQAEVGLLSRNITVQAAEDSVTSGLGGQVMVMSGSTAHLEGVEFTRMGQRNTLRRYPVHFHMLGSAAGSYLRGSSLHDLYNRCVTVHGTSDLSIQQNVAYNTVGHCYFMEDGAETGNIFSSNLALLVRRPDTRLHETPLLSSDRNPAGFWITNPANSYVGNVAAGVQGTGFWYAMPEHPTGLSQAAGGTLWPRRTPLGQFQNNVAHGTDTGLNVDNGNAADGTTTETMLYTPVVTPSDRASTPVEAAFTGFTGYKNRQRGVWLRGSHLRLSGGTLADNAVGATLAANQAAVDGTLLVGETANLGTPQSWEATGEGGRSLPRPWDAGFPIRGFEFYDGTVSLERASLARFVPNSLRPASGLGYNRQNSFALSPLNSASGLHWLDSSNRVWLDTPLMDRDGDKAATFIDRDGSVTGTAGRSVVATSPLLTPGCVRQDAWNASVCTGAFGQLGVQAVSGETVGTLGVSGVGGTLSLVGQPSDRRYYATTLPEGGRYTLTLPVTPAHLRLNFGYVRPGQTLRLDLPYTGTPAVYRDWWVDARNQLTQVPLSQLETAQGDRYALENGVLSVRLVVQAGRDYAELEVCRTALCP</sequence>
<evidence type="ECO:0000256" key="1">
    <source>
        <dbReference type="ARBA" id="ARBA00004236"/>
    </source>
</evidence>
<keyword evidence="2" id="KW-0472">Membrane</keyword>
<dbReference type="Pfam" id="PF24606">
    <property type="entry name" value="CEMIP_beta-hel"/>
    <property type="match status" value="1"/>
</dbReference>
<dbReference type="KEGG" id="dsc:ABOD76_19685"/>
<dbReference type="RefSeq" id="WP_350243658.1">
    <property type="nucleotide sequence ID" value="NZ_CP158299.1"/>
</dbReference>
<dbReference type="AlphaFoldDB" id="A0AAU7UCE3"/>
<gene>
    <name evidence="8" type="ORF">ABOD76_19685</name>
</gene>
<protein>
    <submittedName>
        <fullName evidence="8">G8 domain-containing protein</fullName>
    </submittedName>
</protein>
<evidence type="ECO:0000256" key="5">
    <source>
        <dbReference type="SAM" id="MobiDB-lite"/>
    </source>
</evidence>
<name>A0AAU7UCE3_9DEIO</name>
<evidence type="ECO:0000259" key="7">
    <source>
        <dbReference type="PROSITE" id="PS51484"/>
    </source>
</evidence>
<dbReference type="InterPro" id="IPR019316">
    <property type="entry name" value="G8_domain"/>
</dbReference>